<dbReference type="GO" id="GO:0016020">
    <property type="term" value="C:membrane"/>
    <property type="evidence" value="ECO:0007669"/>
    <property type="project" value="UniProtKB-SubCell"/>
</dbReference>
<dbReference type="AlphaFoldDB" id="A0A0D0DVU2"/>
<evidence type="ECO:0000313" key="6">
    <source>
        <dbReference type="Proteomes" id="UP000054538"/>
    </source>
</evidence>
<dbReference type="InterPro" id="IPR011701">
    <property type="entry name" value="MFS"/>
</dbReference>
<comment type="similarity">
    <text evidence="2">Belongs to the major facilitator superfamily. Monocarboxylate porter (TC 2.A.1.13) family.</text>
</comment>
<gene>
    <name evidence="5" type="ORF">PAXRUDRAFT_132730</name>
</gene>
<feature type="transmembrane region" description="Helical" evidence="3">
    <location>
        <begin position="243"/>
        <end position="260"/>
    </location>
</feature>
<keyword evidence="3" id="KW-1133">Transmembrane helix</keyword>
<feature type="transmembrane region" description="Helical" evidence="3">
    <location>
        <begin position="396"/>
        <end position="418"/>
    </location>
</feature>
<dbReference type="InterPro" id="IPR036259">
    <property type="entry name" value="MFS_trans_sf"/>
</dbReference>
<dbReference type="InterPro" id="IPR050327">
    <property type="entry name" value="Proton-linked_MCT"/>
</dbReference>
<evidence type="ECO:0000313" key="5">
    <source>
        <dbReference type="EMBL" id="KIK99138.1"/>
    </source>
</evidence>
<evidence type="ECO:0000256" key="2">
    <source>
        <dbReference type="ARBA" id="ARBA00006727"/>
    </source>
</evidence>
<dbReference type="SUPFAM" id="SSF103473">
    <property type="entry name" value="MFS general substrate transporter"/>
    <property type="match status" value="1"/>
</dbReference>
<keyword evidence="3" id="KW-0812">Transmembrane</keyword>
<feature type="transmembrane region" description="Helical" evidence="3">
    <location>
        <begin position="167"/>
        <end position="185"/>
    </location>
</feature>
<sequence>MNVGGNGDSPLEVGVSMPSADTDSGVLQDFPEGGFAAWATVLGAFLVQFSTYGYSISFGVYQGIAIFTPKRTYITNETSSTISWIGSTNAFLFEICGLLAGRMYYHLLCGASALQAVSLFMLSLAHPNNYYQIFLAQGIGSGCAVGLLYIPSMAVVSHYFNKRREQVMTFVASGAYLGAVVHPIMLNNTINGQLGFARGVRASAGLVSGLLLVACVLMRSRLLPSESRTNFVAATRKCGHDSAFIFGCLGLTICVVGFYYPLFYLQLNSARHGLGRTFSFYSLVIMNASSFIGQLSSGLLVGYLGVPTVILIATFCSTALLFGLIGVHTVGGVVAFGVLYGYFAGIFQALWAPVMALLTPDLSELGVRMGVACAAMAIGGLVGPPVSGALLTNEYIWWRGALFNGITGALGFSMFVIMHQILVRRERRSKLLGTGTGTEAR</sequence>
<dbReference type="PROSITE" id="PS50850">
    <property type="entry name" value="MFS"/>
    <property type="match status" value="1"/>
</dbReference>
<dbReference type="GO" id="GO:0022857">
    <property type="term" value="F:transmembrane transporter activity"/>
    <property type="evidence" value="ECO:0007669"/>
    <property type="project" value="InterPro"/>
</dbReference>
<dbReference type="HOGENOM" id="CLU_001265_1_1_1"/>
<accession>A0A0D0DVU2</accession>
<dbReference type="InParanoid" id="A0A0D0DVU2"/>
<evidence type="ECO:0000259" key="4">
    <source>
        <dbReference type="PROSITE" id="PS50850"/>
    </source>
</evidence>
<feature type="transmembrane region" description="Helical" evidence="3">
    <location>
        <begin position="130"/>
        <end position="155"/>
    </location>
</feature>
<feature type="transmembrane region" description="Helical" evidence="3">
    <location>
        <begin position="205"/>
        <end position="222"/>
    </location>
</feature>
<dbReference type="Gene3D" id="1.20.1250.20">
    <property type="entry name" value="MFS general substrate transporter like domains"/>
    <property type="match status" value="2"/>
</dbReference>
<dbReference type="PANTHER" id="PTHR11360">
    <property type="entry name" value="MONOCARBOXYLATE TRANSPORTER"/>
    <property type="match status" value="1"/>
</dbReference>
<feature type="transmembrane region" description="Helical" evidence="3">
    <location>
        <begin position="280"/>
        <end position="301"/>
    </location>
</feature>
<keyword evidence="6" id="KW-1185">Reference proteome</keyword>
<dbReference type="EMBL" id="KN824869">
    <property type="protein sequence ID" value="KIK99138.1"/>
    <property type="molecule type" value="Genomic_DNA"/>
</dbReference>
<reference evidence="6" key="2">
    <citation type="submission" date="2015-01" db="EMBL/GenBank/DDBJ databases">
        <title>Evolutionary Origins and Diversification of the Mycorrhizal Mutualists.</title>
        <authorList>
            <consortium name="DOE Joint Genome Institute"/>
            <consortium name="Mycorrhizal Genomics Consortium"/>
            <person name="Kohler A."/>
            <person name="Kuo A."/>
            <person name="Nagy L.G."/>
            <person name="Floudas D."/>
            <person name="Copeland A."/>
            <person name="Barry K.W."/>
            <person name="Cichocki N."/>
            <person name="Veneault-Fourrey C."/>
            <person name="LaButti K."/>
            <person name="Lindquist E.A."/>
            <person name="Lipzen A."/>
            <person name="Lundell T."/>
            <person name="Morin E."/>
            <person name="Murat C."/>
            <person name="Riley R."/>
            <person name="Ohm R."/>
            <person name="Sun H."/>
            <person name="Tunlid A."/>
            <person name="Henrissat B."/>
            <person name="Grigoriev I.V."/>
            <person name="Hibbett D.S."/>
            <person name="Martin F."/>
        </authorList>
    </citation>
    <scope>NUCLEOTIDE SEQUENCE [LARGE SCALE GENOMIC DNA]</scope>
    <source>
        <strain evidence="6">Ve08.2h10</strain>
    </source>
</reference>
<dbReference type="STRING" id="930991.A0A0D0DVU2"/>
<protein>
    <recommendedName>
        <fullName evidence="4">Major facilitator superfamily (MFS) profile domain-containing protein</fullName>
    </recommendedName>
</protein>
<evidence type="ECO:0000256" key="1">
    <source>
        <dbReference type="ARBA" id="ARBA00004141"/>
    </source>
</evidence>
<dbReference type="Proteomes" id="UP000054538">
    <property type="component" value="Unassembled WGS sequence"/>
</dbReference>
<proteinExistence type="inferred from homology"/>
<dbReference type="Pfam" id="PF07690">
    <property type="entry name" value="MFS_1"/>
    <property type="match status" value="1"/>
</dbReference>
<evidence type="ECO:0000256" key="3">
    <source>
        <dbReference type="SAM" id="Phobius"/>
    </source>
</evidence>
<feature type="transmembrane region" description="Helical" evidence="3">
    <location>
        <begin position="333"/>
        <end position="358"/>
    </location>
</feature>
<feature type="transmembrane region" description="Helical" evidence="3">
    <location>
        <begin position="308"/>
        <end position="327"/>
    </location>
</feature>
<organism evidence="5 6">
    <name type="scientific">Paxillus rubicundulus Ve08.2h10</name>
    <dbReference type="NCBI Taxonomy" id="930991"/>
    <lineage>
        <taxon>Eukaryota</taxon>
        <taxon>Fungi</taxon>
        <taxon>Dikarya</taxon>
        <taxon>Basidiomycota</taxon>
        <taxon>Agaricomycotina</taxon>
        <taxon>Agaricomycetes</taxon>
        <taxon>Agaricomycetidae</taxon>
        <taxon>Boletales</taxon>
        <taxon>Paxilineae</taxon>
        <taxon>Paxillaceae</taxon>
        <taxon>Paxillus</taxon>
    </lineage>
</organism>
<feature type="transmembrane region" description="Helical" evidence="3">
    <location>
        <begin position="35"/>
        <end position="61"/>
    </location>
</feature>
<dbReference type="PANTHER" id="PTHR11360:SF234">
    <property type="entry name" value="MFS-TYPE TRANSPORTER DBAD-RELATED"/>
    <property type="match status" value="1"/>
</dbReference>
<dbReference type="InterPro" id="IPR020846">
    <property type="entry name" value="MFS_dom"/>
</dbReference>
<comment type="subcellular location">
    <subcellularLocation>
        <location evidence="1">Membrane</location>
        <topology evidence="1">Multi-pass membrane protein</topology>
    </subcellularLocation>
</comment>
<keyword evidence="3" id="KW-0472">Membrane</keyword>
<dbReference type="OrthoDB" id="6499973at2759"/>
<reference evidence="5 6" key="1">
    <citation type="submission" date="2014-04" db="EMBL/GenBank/DDBJ databases">
        <authorList>
            <consortium name="DOE Joint Genome Institute"/>
            <person name="Kuo A."/>
            <person name="Kohler A."/>
            <person name="Jargeat P."/>
            <person name="Nagy L.G."/>
            <person name="Floudas D."/>
            <person name="Copeland A."/>
            <person name="Barry K.W."/>
            <person name="Cichocki N."/>
            <person name="Veneault-Fourrey C."/>
            <person name="LaButti K."/>
            <person name="Lindquist E.A."/>
            <person name="Lipzen A."/>
            <person name="Lundell T."/>
            <person name="Morin E."/>
            <person name="Murat C."/>
            <person name="Sun H."/>
            <person name="Tunlid A."/>
            <person name="Henrissat B."/>
            <person name="Grigoriev I.V."/>
            <person name="Hibbett D.S."/>
            <person name="Martin F."/>
            <person name="Nordberg H.P."/>
            <person name="Cantor M.N."/>
            <person name="Hua S.X."/>
        </authorList>
    </citation>
    <scope>NUCLEOTIDE SEQUENCE [LARGE SCALE GENOMIC DNA]</scope>
    <source>
        <strain evidence="5 6">Ve08.2h10</strain>
    </source>
</reference>
<feature type="domain" description="Major facilitator superfamily (MFS) profile" evidence="4">
    <location>
        <begin position="227"/>
        <end position="441"/>
    </location>
</feature>
<feature type="transmembrane region" description="Helical" evidence="3">
    <location>
        <begin position="365"/>
        <end position="384"/>
    </location>
</feature>
<name>A0A0D0DVU2_9AGAM</name>